<organism evidence="10 11">
    <name type="scientific">Conoideocrella luteorostrata</name>
    <dbReference type="NCBI Taxonomy" id="1105319"/>
    <lineage>
        <taxon>Eukaryota</taxon>
        <taxon>Fungi</taxon>
        <taxon>Dikarya</taxon>
        <taxon>Ascomycota</taxon>
        <taxon>Pezizomycotina</taxon>
        <taxon>Sordariomycetes</taxon>
        <taxon>Hypocreomycetidae</taxon>
        <taxon>Hypocreales</taxon>
        <taxon>Clavicipitaceae</taxon>
        <taxon>Conoideocrella</taxon>
    </lineage>
</organism>
<gene>
    <name evidence="10" type="ORF">QQS21_012023</name>
</gene>
<feature type="domain" description="Carbohydrate kinase FGGY C-terminal" evidence="9">
    <location>
        <begin position="303"/>
        <end position="514"/>
    </location>
</feature>
<comment type="caution">
    <text evidence="10">The sequence shown here is derived from an EMBL/GenBank/DDBJ whole genome shotgun (WGS) entry which is preliminary data.</text>
</comment>
<keyword evidence="11" id="KW-1185">Reference proteome</keyword>
<protein>
    <recommendedName>
        <fullName evidence="7">Xylulose kinase</fullName>
        <ecNumber evidence="7">2.7.1.17</ecNumber>
    </recommendedName>
</protein>
<feature type="domain" description="Carbohydrate kinase FGGY N-terminal" evidence="8">
    <location>
        <begin position="138"/>
        <end position="293"/>
    </location>
</feature>
<dbReference type="Pfam" id="PF00370">
    <property type="entry name" value="FGGY_N"/>
    <property type="match status" value="1"/>
</dbReference>
<sequence>MSDDNGPLYLGFDLSTQQLKAIVVNSDLKTIAQAKVDFDGDFARDYEIHKGVHVREETGEVFAPVAMWMESLDLVLERLYQEMPVSMSRICGVSGSGQQHGSVFWNSDAEELLRELDPKEDLVTQLTDALAHEWSPNWQDQSTQKECDAFDSALGDREKLAEVTGSGAHHRFTGPQIMRLRQVLPRMYANTSRISLVSSFLASLLLGSIAPLDVGDVCGMNLWDIPKQEYSSELLALAGGEQGADDLRKKLGEPQMDGGKSFGNISQYFVYKYGFNPDCQVVPFTGDNPATILALPLRPLDAIVSLGTSTTFLMNTPAYKPDGSYHFFNHPTTKGHYMFMLCYKNGGLAREKVRDALPNAAPAGQASWDEFNKAVLNTPPLDVARDGDKAKLGLYYYLRETVPNIRAGTFRFHCETDGSNLQQASEWSREVDPRIIVESQSLSMRLRSQKLVHSPRDSLPAQPRRIYLVGGGSMNPAIARVVGDVLGGADGVYKLDVGGNACALGGAYKALWALERKQGETFDELIAKRWKEEGSIERVDHGFKDGIYQKYGEVLGAFGEMENKLLAEEKS</sequence>
<evidence type="ECO:0000259" key="9">
    <source>
        <dbReference type="Pfam" id="PF02782"/>
    </source>
</evidence>
<dbReference type="AlphaFoldDB" id="A0AAJ0CD18"/>
<comment type="function">
    <text evidence="5 7">Highly specific D-xylulose kinase which participates in the catabolism of xylose. Xylose is a major component of hemicelluloses such as xylan. Most fungi utilize D-xylose via three enzymatic reactions, xylose reductase (XR), xylitol dehydrogenase (XDH), and xylulokinase, to form xylulose 5-phosphate, which enters pentose phosphate pathway.</text>
</comment>
<evidence type="ECO:0000256" key="1">
    <source>
        <dbReference type="ARBA" id="ARBA00009156"/>
    </source>
</evidence>
<dbReference type="GO" id="GO:0005829">
    <property type="term" value="C:cytosol"/>
    <property type="evidence" value="ECO:0007669"/>
    <property type="project" value="TreeGrafter"/>
</dbReference>
<dbReference type="EMBL" id="JASWJB010000457">
    <property type="protein sequence ID" value="KAK2590297.1"/>
    <property type="molecule type" value="Genomic_DNA"/>
</dbReference>
<evidence type="ECO:0000256" key="3">
    <source>
        <dbReference type="ARBA" id="ARBA00022679"/>
    </source>
</evidence>
<comment type="catalytic activity">
    <reaction evidence="6 7">
        <text>D-xylulose + ATP = D-xylulose 5-phosphate + ADP + H(+)</text>
        <dbReference type="Rhea" id="RHEA:10964"/>
        <dbReference type="ChEBI" id="CHEBI:15378"/>
        <dbReference type="ChEBI" id="CHEBI:17140"/>
        <dbReference type="ChEBI" id="CHEBI:30616"/>
        <dbReference type="ChEBI" id="CHEBI:57737"/>
        <dbReference type="ChEBI" id="CHEBI:456216"/>
        <dbReference type="EC" id="2.7.1.17"/>
    </reaction>
</comment>
<reference evidence="10" key="1">
    <citation type="submission" date="2023-06" db="EMBL/GenBank/DDBJ databases">
        <title>Conoideocrella luteorostrata (Hypocreales: Clavicipitaceae), a potential biocontrol fungus for elongate hemlock scale in United States Christmas tree production areas.</title>
        <authorList>
            <person name="Barrett H."/>
            <person name="Lovett B."/>
            <person name="Macias A.M."/>
            <person name="Stajich J.E."/>
            <person name="Kasson M.T."/>
        </authorList>
    </citation>
    <scope>NUCLEOTIDE SEQUENCE</scope>
    <source>
        <strain evidence="10">ARSEF 14590</strain>
    </source>
</reference>
<evidence type="ECO:0000256" key="2">
    <source>
        <dbReference type="ARBA" id="ARBA00022629"/>
    </source>
</evidence>
<keyword evidence="2 7" id="KW-0859">Xylose metabolism</keyword>
<dbReference type="Pfam" id="PF02782">
    <property type="entry name" value="FGGY_C"/>
    <property type="match status" value="1"/>
</dbReference>
<dbReference type="GO" id="GO:0005997">
    <property type="term" value="P:xylulose metabolic process"/>
    <property type="evidence" value="ECO:0007669"/>
    <property type="project" value="TreeGrafter"/>
</dbReference>
<dbReference type="FunFam" id="3.30.420.40:FF:000118">
    <property type="entry name" value="Xylulose kinase 2"/>
    <property type="match status" value="1"/>
</dbReference>
<keyword evidence="3 7" id="KW-0808">Transferase</keyword>
<evidence type="ECO:0000256" key="7">
    <source>
        <dbReference type="RuleBase" id="RU367058"/>
    </source>
</evidence>
<proteinExistence type="inferred from homology"/>
<evidence type="ECO:0000313" key="11">
    <source>
        <dbReference type="Proteomes" id="UP001251528"/>
    </source>
</evidence>
<evidence type="ECO:0000256" key="4">
    <source>
        <dbReference type="ARBA" id="ARBA00022777"/>
    </source>
</evidence>
<keyword evidence="7" id="KW-0119">Carbohydrate metabolism</keyword>
<dbReference type="GO" id="GO:0005524">
    <property type="term" value="F:ATP binding"/>
    <property type="evidence" value="ECO:0007669"/>
    <property type="project" value="UniProtKB-UniRule"/>
</dbReference>
<keyword evidence="7" id="KW-0067">ATP-binding</keyword>
<comment type="similarity">
    <text evidence="1 7">Belongs to the FGGY kinase family.</text>
</comment>
<keyword evidence="7" id="KW-0547">Nucleotide-binding</keyword>
<dbReference type="InterPro" id="IPR018484">
    <property type="entry name" value="FGGY_N"/>
</dbReference>
<dbReference type="PANTHER" id="PTHR10196:SF57">
    <property type="entry name" value="XYLULOSE KINASE"/>
    <property type="match status" value="1"/>
</dbReference>
<evidence type="ECO:0000313" key="10">
    <source>
        <dbReference type="EMBL" id="KAK2590297.1"/>
    </source>
</evidence>
<dbReference type="InterPro" id="IPR042024">
    <property type="entry name" value="D-XK_euk"/>
</dbReference>
<dbReference type="SUPFAM" id="SSF53067">
    <property type="entry name" value="Actin-like ATPase domain"/>
    <property type="match status" value="2"/>
</dbReference>
<evidence type="ECO:0000256" key="6">
    <source>
        <dbReference type="ARBA" id="ARBA00048885"/>
    </source>
</evidence>
<dbReference type="GO" id="GO:0004856">
    <property type="term" value="F:D-xylulokinase activity"/>
    <property type="evidence" value="ECO:0007669"/>
    <property type="project" value="UniProtKB-UniRule"/>
</dbReference>
<dbReference type="Gene3D" id="3.30.420.40">
    <property type="match status" value="2"/>
</dbReference>
<keyword evidence="4 7" id="KW-0418">Kinase</keyword>
<evidence type="ECO:0000256" key="5">
    <source>
        <dbReference type="ARBA" id="ARBA00025184"/>
    </source>
</evidence>
<dbReference type="InterPro" id="IPR018485">
    <property type="entry name" value="FGGY_C"/>
</dbReference>
<dbReference type="PANTHER" id="PTHR10196">
    <property type="entry name" value="SUGAR KINASE"/>
    <property type="match status" value="1"/>
</dbReference>
<dbReference type="InterPro" id="IPR043129">
    <property type="entry name" value="ATPase_NBD"/>
</dbReference>
<dbReference type="GO" id="GO:0042732">
    <property type="term" value="P:D-xylose metabolic process"/>
    <property type="evidence" value="ECO:0007669"/>
    <property type="project" value="UniProtKB-UniRule"/>
</dbReference>
<dbReference type="Proteomes" id="UP001251528">
    <property type="component" value="Unassembled WGS sequence"/>
</dbReference>
<accession>A0AAJ0CD18</accession>
<dbReference type="CDD" id="cd07776">
    <property type="entry name" value="ASKHA_NBD_FGGY_SpXK-like"/>
    <property type="match status" value="1"/>
</dbReference>
<evidence type="ECO:0000259" key="8">
    <source>
        <dbReference type="Pfam" id="PF00370"/>
    </source>
</evidence>
<name>A0AAJ0CD18_9HYPO</name>
<dbReference type="EC" id="2.7.1.17" evidence="7"/>